<sequence>MTDINNGTDNNNGFTDRMSQIEKDINQMNEMLQENLNINQQLNNDIENLDKELKEEEKREEIKYLKLKPAESNVVSAASNHENELRQFLEDYNKEYSSEDTNKSATSTTTSQRIGDYKNVKKIDASKVPFIKKKSPFRVISVNSTSRNSSSTRTSSVNSNSSIETNASSIHEEEQRSFEKNKRKSSNDLQELYDQLNVKVHKVEKEIRYLKKVVKERNLTVEDASKLNEGIEKLEGYLDKKIKQRYEVGLQLTRGLRNRVISDNNGFFVGKS</sequence>
<accession>A0A376B716</accession>
<evidence type="ECO:0000313" key="3">
    <source>
        <dbReference type="EMBL" id="SSD60274.1"/>
    </source>
</evidence>
<proteinExistence type="predicted"/>
<dbReference type="Proteomes" id="UP000262825">
    <property type="component" value="Unassembled WGS sequence"/>
</dbReference>
<evidence type="ECO:0000313" key="4">
    <source>
        <dbReference type="Proteomes" id="UP000262825"/>
    </source>
</evidence>
<feature type="compositionally biased region" description="Basic and acidic residues" evidence="2">
    <location>
        <begin position="170"/>
        <end position="180"/>
    </location>
</feature>
<organism evidence="3 4">
    <name type="scientific">Saccharomycodes ludwigii</name>
    <dbReference type="NCBI Taxonomy" id="36035"/>
    <lineage>
        <taxon>Eukaryota</taxon>
        <taxon>Fungi</taxon>
        <taxon>Dikarya</taxon>
        <taxon>Ascomycota</taxon>
        <taxon>Saccharomycotina</taxon>
        <taxon>Saccharomycetes</taxon>
        <taxon>Saccharomycodales</taxon>
        <taxon>Saccharomycodaceae</taxon>
        <taxon>Saccharomycodes</taxon>
    </lineage>
</organism>
<protein>
    <submittedName>
        <fullName evidence="3">Uncharacterized protein</fullName>
    </submittedName>
</protein>
<gene>
    <name evidence="3" type="ORF">SCODWIG_02035</name>
</gene>
<feature type="region of interest" description="Disordered" evidence="2">
    <location>
        <begin position="141"/>
        <end position="185"/>
    </location>
</feature>
<feature type="compositionally biased region" description="Low complexity" evidence="2">
    <location>
        <begin position="141"/>
        <end position="163"/>
    </location>
</feature>
<reference evidence="4" key="1">
    <citation type="submission" date="2018-06" db="EMBL/GenBank/DDBJ databases">
        <authorList>
            <person name="Guldener U."/>
        </authorList>
    </citation>
    <scope>NUCLEOTIDE SEQUENCE [LARGE SCALE GENOMIC DNA]</scope>
    <source>
        <strain evidence="4">UTAD17</strain>
    </source>
</reference>
<evidence type="ECO:0000256" key="2">
    <source>
        <dbReference type="SAM" id="MobiDB-lite"/>
    </source>
</evidence>
<dbReference type="EMBL" id="UFAJ01000313">
    <property type="protein sequence ID" value="SSD60274.1"/>
    <property type="molecule type" value="Genomic_DNA"/>
</dbReference>
<feature type="coiled-coil region" evidence="1">
    <location>
        <begin position="25"/>
        <end position="66"/>
    </location>
</feature>
<keyword evidence="1" id="KW-0175">Coiled coil</keyword>
<dbReference type="VEuPathDB" id="FungiDB:SCODWIG_02035"/>
<name>A0A376B716_9ASCO</name>
<dbReference type="AlphaFoldDB" id="A0A376B716"/>
<evidence type="ECO:0000256" key="1">
    <source>
        <dbReference type="SAM" id="Coils"/>
    </source>
</evidence>
<keyword evidence="4" id="KW-1185">Reference proteome</keyword>